<keyword evidence="1" id="KW-1133">Transmembrane helix</keyword>
<dbReference type="Proteomes" id="UP001396334">
    <property type="component" value="Unassembled WGS sequence"/>
</dbReference>
<name>A0ABR2Q0N1_9ROSI</name>
<dbReference type="EMBL" id="JBBPBN010000047">
    <property type="protein sequence ID" value="KAK8994242.1"/>
    <property type="molecule type" value="Genomic_DNA"/>
</dbReference>
<sequence length="215" mass="23850">MEATDPSNRPPLLVWVVGGAFMVILVLVVSILLVVRLYDYTAPTKPGFGLSSLSVSSFNISGSQITAVWEVDFFSTKASDCWYYDDAVVSIFYQDRLLSETHPPRINVSKETESFTTYVVALAKGIEDPRVVNDIASDWSVSGIVAFTVRLFGAAYVKCHDFHVVDNVLNVTCTDIKVGFSNRSSSHGTMVVQHSPNITRDEEAVNRCSSWVEYY</sequence>
<evidence type="ECO:0000256" key="1">
    <source>
        <dbReference type="SAM" id="Phobius"/>
    </source>
</evidence>
<evidence type="ECO:0008006" key="4">
    <source>
        <dbReference type="Google" id="ProtNLM"/>
    </source>
</evidence>
<protein>
    <recommendedName>
        <fullName evidence="4">Late embryogenesis abundant protein LEA-2 subgroup domain-containing protein</fullName>
    </recommendedName>
</protein>
<accession>A0ABR2Q0N1</accession>
<gene>
    <name evidence="2" type="ORF">V6N11_045341</name>
</gene>
<evidence type="ECO:0000313" key="3">
    <source>
        <dbReference type="Proteomes" id="UP001396334"/>
    </source>
</evidence>
<evidence type="ECO:0000313" key="2">
    <source>
        <dbReference type="EMBL" id="KAK8994242.1"/>
    </source>
</evidence>
<proteinExistence type="predicted"/>
<keyword evidence="1" id="KW-0472">Membrane</keyword>
<comment type="caution">
    <text evidence="2">The sequence shown here is derived from an EMBL/GenBank/DDBJ whole genome shotgun (WGS) entry which is preliminary data.</text>
</comment>
<organism evidence="2 3">
    <name type="scientific">Hibiscus sabdariffa</name>
    <name type="common">roselle</name>
    <dbReference type="NCBI Taxonomy" id="183260"/>
    <lineage>
        <taxon>Eukaryota</taxon>
        <taxon>Viridiplantae</taxon>
        <taxon>Streptophyta</taxon>
        <taxon>Embryophyta</taxon>
        <taxon>Tracheophyta</taxon>
        <taxon>Spermatophyta</taxon>
        <taxon>Magnoliopsida</taxon>
        <taxon>eudicotyledons</taxon>
        <taxon>Gunneridae</taxon>
        <taxon>Pentapetalae</taxon>
        <taxon>rosids</taxon>
        <taxon>malvids</taxon>
        <taxon>Malvales</taxon>
        <taxon>Malvaceae</taxon>
        <taxon>Malvoideae</taxon>
        <taxon>Hibiscus</taxon>
    </lineage>
</organism>
<keyword evidence="1" id="KW-0812">Transmembrane</keyword>
<feature type="transmembrane region" description="Helical" evidence="1">
    <location>
        <begin position="12"/>
        <end position="35"/>
    </location>
</feature>
<keyword evidence="3" id="KW-1185">Reference proteome</keyword>
<reference evidence="2 3" key="1">
    <citation type="journal article" date="2024" name="G3 (Bethesda)">
        <title>Genome assembly of Hibiscus sabdariffa L. provides insights into metabolisms of medicinal natural products.</title>
        <authorList>
            <person name="Kim T."/>
        </authorList>
    </citation>
    <scope>NUCLEOTIDE SEQUENCE [LARGE SCALE GENOMIC DNA]</scope>
    <source>
        <strain evidence="2">TK-2024</strain>
        <tissue evidence="2">Old leaves</tissue>
    </source>
</reference>